<proteinExistence type="predicted"/>
<accession>A0A2N8L157</accession>
<dbReference type="RefSeq" id="WP_102769352.1">
    <property type="nucleotide sequence ID" value="NZ_POSP01000003.1"/>
</dbReference>
<sequence>MNTKPHNMFRLAALAAACLLSTAGAAQAETYQFSGDISSSPTFQRLIGSGPNLSTVANAVHFNAFEFSVSQAGSYSFESLVPGDTSPTGGVWDNYLFLYQTAFNPADARVNILKGSSGLGFGAAKLSLDLSAGSRYVLVTSGYLNKDMGSFVNTINGAGQVSPVPEPASAALLLAGLLALGVMVSQGRRRA</sequence>
<evidence type="ECO:0000313" key="3">
    <source>
        <dbReference type="EMBL" id="PND39435.1"/>
    </source>
</evidence>
<comment type="caution">
    <text evidence="3">The sequence shown here is derived from an EMBL/GenBank/DDBJ whole genome shotgun (WGS) entry which is preliminary data.</text>
</comment>
<dbReference type="AlphaFoldDB" id="A0A2N8L157"/>
<evidence type="ECO:0000256" key="1">
    <source>
        <dbReference type="SAM" id="SignalP"/>
    </source>
</evidence>
<dbReference type="InterPro" id="IPR013424">
    <property type="entry name" value="Ice-binding_C"/>
</dbReference>
<dbReference type="Proteomes" id="UP000235916">
    <property type="component" value="Unassembled WGS sequence"/>
</dbReference>
<feature type="signal peptide" evidence="1">
    <location>
        <begin position="1"/>
        <end position="28"/>
    </location>
</feature>
<feature type="domain" description="Ice-binding protein C-terminal" evidence="2">
    <location>
        <begin position="163"/>
        <end position="189"/>
    </location>
</feature>
<dbReference type="NCBIfam" id="TIGR02595">
    <property type="entry name" value="PEP_CTERM"/>
    <property type="match status" value="1"/>
</dbReference>
<dbReference type="Pfam" id="PF07589">
    <property type="entry name" value="PEP-CTERM"/>
    <property type="match status" value="1"/>
</dbReference>
<feature type="chain" id="PRO_5014841283" description="Ice-binding protein C-terminal domain-containing protein" evidence="1">
    <location>
        <begin position="29"/>
        <end position="191"/>
    </location>
</feature>
<evidence type="ECO:0000259" key="2">
    <source>
        <dbReference type="Pfam" id="PF07589"/>
    </source>
</evidence>
<keyword evidence="4" id="KW-1185">Reference proteome</keyword>
<keyword evidence="1" id="KW-0732">Signal</keyword>
<protein>
    <recommendedName>
        <fullName evidence="2">Ice-binding protein C-terminal domain-containing protein</fullName>
    </recommendedName>
</protein>
<dbReference type="EMBL" id="POSP01000003">
    <property type="protein sequence ID" value="PND39435.1"/>
    <property type="molecule type" value="Genomic_DNA"/>
</dbReference>
<name>A0A2N8L157_9BURK</name>
<evidence type="ECO:0000313" key="4">
    <source>
        <dbReference type="Proteomes" id="UP000235916"/>
    </source>
</evidence>
<gene>
    <name evidence="3" type="ORF">C1O66_19125</name>
</gene>
<reference evidence="3 4" key="1">
    <citation type="submission" date="2018-01" db="EMBL/GenBank/DDBJ databases">
        <title>Draft genome sequence of Paucibacter aquatile CR182 isolated from freshwater of the Nakdong River.</title>
        <authorList>
            <person name="Choi A."/>
            <person name="Chung E.J."/>
        </authorList>
    </citation>
    <scope>NUCLEOTIDE SEQUENCE [LARGE SCALE GENOMIC DNA]</scope>
    <source>
        <strain evidence="3 4">CR182</strain>
    </source>
</reference>
<organism evidence="3 4">
    <name type="scientific">Kinneretia aquatilis</name>
    <dbReference type="NCBI Taxonomy" id="2070761"/>
    <lineage>
        <taxon>Bacteria</taxon>
        <taxon>Pseudomonadati</taxon>
        <taxon>Pseudomonadota</taxon>
        <taxon>Betaproteobacteria</taxon>
        <taxon>Burkholderiales</taxon>
        <taxon>Sphaerotilaceae</taxon>
        <taxon>Roseateles</taxon>
    </lineage>
</organism>